<accession>A0A8S5VI58</accession>
<sequence>MGKAYNSKWKVTPLTVNFNQKQWRQDFGAFIRSKLFWDGTTLVTRSKAKSKGPNLITKGIRTFEVYNAYGGSVIVEYQNENEVLYTTHEDLIKQYFEERNINIYGK</sequence>
<evidence type="ECO:0000313" key="1">
    <source>
        <dbReference type="EMBL" id="DAG06279.1"/>
    </source>
</evidence>
<organism evidence="1">
    <name type="scientific">Myoviridae sp. ctCYN4</name>
    <dbReference type="NCBI Taxonomy" id="2825051"/>
    <lineage>
        <taxon>Viruses</taxon>
        <taxon>Duplodnaviria</taxon>
        <taxon>Heunggongvirae</taxon>
        <taxon>Uroviricota</taxon>
        <taxon>Caudoviricetes</taxon>
    </lineage>
</organism>
<dbReference type="EMBL" id="BK016268">
    <property type="protein sequence ID" value="DAG06279.1"/>
    <property type="molecule type" value="Genomic_DNA"/>
</dbReference>
<proteinExistence type="predicted"/>
<reference evidence="1" key="1">
    <citation type="journal article" date="2021" name="Proc. Natl. Acad. Sci. U.S.A.">
        <title>A Catalog of Tens of Thousands of Viruses from Human Metagenomes Reveals Hidden Associations with Chronic Diseases.</title>
        <authorList>
            <person name="Tisza M.J."/>
            <person name="Buck C.B."/>
        </authorList>
    </citation>
    <scope>NUCLEOTIDE SEQUENCE</scope>
    <source>
        <strain evidence="1">CtCYN4</strain>
    </source>
</reference>
<name>A0A8S5VI58_9CAUD</name>
<protein>
    <submittedName>
        <fullName evidence="1">Uncharacterized protein</fullName>
    </submittedName>
</protein>